<dbReference type="NCBIfam" id="TIGR02258">
    <property type="entry name" value="2_5_ligase"/>
    <property type="match status" value="1"/>
</dbReference>
<feature type="active site" description="Proton acceptor" evidence="2">
    <location>
        <position position="122"/>
    </location>
</feature>
<evidence type="ECO:0000256" key="2">
    <source>
        <dbReference type="HAMAP-Rule" id="MF_01940"/>
    </source>
</evidence>
<dbReference type="AlphaFoldDB" id="A0A075G923"/>
<proteinExistence type="inferred from homology"/>
<dbReference type="Gene3D" id="3.90.1140.10">
    <property type="entry name" value="Cyclic phosphodiesterase"/>
    <property type="match status" value="1"/>
</dbReference>
<evidence type="ECO:0000313" key="4">
    <source>
        <dbReference type="EMBL" id="AIE98242.1"/>
    </source>
</evidence>
<accession>A0A075G923</accession>
<dbReference type="EMBL" id="KF900530">
    <property type="protein sequence ID" value="AIE98242.1"/>
    <property type="molecule type" value="Genomic_DNA"/>
</dbReference>
<comment type="catalytic activity">
    <reaction evidence="2">
        <text>a 3'-end 2',3'-cyclophospho-ribonucleotide-RNA + H2O = a 3'-end 2'-phospho-ribonucleotide-RNA + H(+)</text>
        <dbReference type="Rhea" id="RHEA:11828"/>
        <dbReference type="Rhea" id="RHEA-COMP:10464"/>
        <dbReference type="Rhea" id="RHEA-COMP:17353"/>
        <dbReference type="ChEBI" id="CHEBI:15377"/>
        <dbReference type="ChEBI" id="CHEBI:15378"/>
        <dbReference type="ChEBI" id="CHEBI:83064"/>
        <dbReference type="ChEBI" id="CHEBI:173113"/>
        <dbReference type="EC" id="3.1.4.58"/>
    </reaction>
</comment>
<feature type="short sequence motif" description="HXTX 2" evidence="2">
    <location>
        <begin position="122"/>
        <end position="125"/>
    </location>
</feature>
<dbReference type="EC" id="3.1.4.58" evidence="2"/>
<dbReference type="InterPro" id="IPR004175">
    <property type="entry name" value="RNA_CPDase"/>
</dbReference>
<dbReference type="GO" id="GO:0004113">
    <property type="term" value="F:2',3'-cyclic-nucleotide 3'-phosphodiesterase activity"/>
    <property type="evidence" value="ECO:0007669"/>
    <property type="project" value="InterPro"/>
</dbReference>
<feature type="short sequence motif" description="HXTX 1" evidence="2">
    <location>
        <begin position="38"/>
        <end position="41"/>
    </location>
</feature>
<feature type="domain" description="Phosphoesterase HXTX" evidence="3">
    <location>
        <begin position="89"/>
        <end position="169"/>
    </location>
</feature>
<keyword evidence="1 2" id="KW-0378">Hydrolase</keyword>
<sequence length="179" mass="20195">MRTFVAIEVSDQGVLNSVSQVQAKLNIKAKPVEVHNMHFTVQFLGEVSEEMVRNISSELSSLEFIPFSVSFVGVGVFPKPSSPRVIWVGTNEGADELEKLAEMIRMKLSQFGFQPDKKFKPHVTIFRVKKKIENVSNELQKFSTYSFGRQVISEVKLKKSELTPNGPIYTDLMVVKGKK</sequence>
<dbReference type="GO" id="GO:0008664">
    <property type="term" value="F:RNA 2',3'-cyclic 3'-phosphodiesterase activity"/>
    <property type="evidence" value="ECO:0007669"/>
    <property type="project" value="UniProtKB-EC"/>
</dbReference>
<feature type="active site" description="Proton donor" evidence="2">
    <location>
        <position position="38"/>
    </location>
</feature>
<gene>
    <name evidence="4" type="primary">ligT</name>
</gene>
<feature type="domain" description="Phosphoesterase HXTX" evidence="3">
    <location>
        <begin position="14"/>
        <end position="87"/>
    </location>
</feature>
<protein>
    <recommendedName>
        <fullName evidence="2">RNA 2',3'-cyclic phosphodiesterase</fullName>
        <shortName evidence="2">RNA 2',3'-CPDase</shortName>
        <ecNumber evidence="2">3.1.4.58</ecNumber>
    </recommendedName>
</protein>
<dbReference type="Pfam" id="PF02834">
    <property type="entry name" value="LigT_PEase"/>
    <property type="match status" value="2"/>
</dbReference>
<dbReference type="PANTHER" id="PTHR35561:SF1">
    <property type="entry name" value="RNA 2',3'-CYCLIC PHOSPHODIESTERASE"/>
    <property type="match status" value="1"/>
</dbReference>
<organism evidence="4">
    <name type="scientific">uncultured marine thaumarchaeote KM3_04_H06</name>
    <dbReference type="NCBI Taxonomy" id="1455967"/>
    <lineage>
        <taxon>Archaea</taxon>
        <taxon>Nitrososphaerota</taxon>
        <taxon>environmental samples</taxon>
    </lineage>
</organism>
<name>A0A075G923_9ARCH</name>
<dbReference type="InterPro" id="IPR009097">
    <property type="entry name" value="Cyclic_Pdiesterase"/>
</dbReference>
<dbReference type="HAMAP" id="MF_01940">
    <property type="entry name" value="RNA_CPDase"/>
    <property type="match status" value="1"/>
</dbReference>
<keyword evidence="4" id="KW-0436">Ligase</keyword>
<dbReference type="GO" id="GO:0016874">
    <property type="term" value="F:ligase activity"/>
    <property type="evidence" value="ECO:0007669"/>
    <property type="project" value="UniProtKB-KW"/>
</dbReference>
<comment type="function">
    <text evidence="2">Hydrolyzes RNA 2',3'-cyclic phosphodiester to an RNA 2'-phosphomonoester.</text>
</comment>
<evidence type="ECO:0000259" key="3">
    <source>
        <dbReference type="Pfam" id="PF02834"/>
    </source>
</evidence>
<dbReference type="InterPro" id="IPR014051">
    <property type="entry name" value="Phosphoesterase_HXTX"/>
</dbReference>
<evidence type="ECO:0000256" key="1">
    <source>
        <dbReference type="ARBA" id="ARBA00022801"/>
    </source>
</evidence>
<comment type="similarity">
    <text evidence="2">Belongs to the 2H phosphoesterase superfamily. ThpR family.</text>
</comment>
<reference evidence="4" key="1">
    <citation type="journal article" date="2014" name="Genome Biol. Evol.">
        <title>Pangenome evidence for extensive interdomain horizontal transfer affecting lineage core and shell genes in uncultured planktonic thaumarchaeota and euryarchaeota.</title>
        <authorList>
            <person name="Deschamps P."/>
            <person name="Zivanovic Y."/>
            <person name="Moreira D."/>
            <person name="Rodriguez-Valera F."/>
            <person name="Lopez-Garcia P."/>
        </authorList>
    </citation>
    <scope>NUCLEOTIDE SEQUENCE</scope>
</reference>
<dbReference type="SUPFAM" id="SSF55144">
    <property type="entry name" value="LigT-like"/>
    <property type="match status" value="1"/>
</dbReference>
<dbReference type="PANTHER" id="PTHR35561">
    <property type="entry name" value="RNA 2',3'-CYCLIC PHOSPHODIESTERASE"/>
    <property type="match status" value="1"/>
</dbReference>